<dbReference type="RefSeq" id="WP_096993808.1">
    <property type="nucleotide sequence ID" value="NZ_JBHSII010000001.1"/>
</dbReference>
<dbReference type="EMBL" id="OANU01000031">
    <property type="protein sequence ID" value="SNX48658.1"/>
    <property type="molecule type" value="Genomic_DNA"/>
</dbReference>
<dbReference type="PANTHER" id="PTHR36307">
    <property type="entry name" value="FLAGELLA BASAL BODY P-RING FORMATION PROTEIN FLGA"/>
    <property type="match status" value="1"/>
</dbReference>
<dbReference type="GO" id="GO:0042597">
    <property type="term" value="C:periplasmic space"/>
    <property type="evidence" value="ECO:0007669"/>
    <property type="project" value="UniProtKB-SubCell"/>
</dbReference>
<dbReference type="OrthoDB" id="7849480at2"/>
<name>A0A240EIZ3_9VIBR</name>
<evidence type="ECO:0000259" key="8">
    <source>
        <dbReference type="SMART" id="SM00858"/>
    </source>
</evidence>
<gene>
    <name evidence="9" type="ORF">VTH8203_02279</name>
</gene>
<proteinExistence type="inferred from homology"/>
<dbReference type="Proteomes" id="UP000219336">
    <property type="component" value="Unassembled WGS sequence"/>
</dbReference>
<dbReference type="AlphaFoldDB" id="A0A240EIZ3"/>
<evidence type="ECO:0000256" key="4">
    <source>
        <dbReference type="ARBA" id="ARBA00022729"/>
    </source>
</evidence>
<evidence type="ECO:0000256" key="2">
    <source>
        <dbReference type="ARBA" id="ARBA00010474"/>
    </source>
</evidence>
<dbReference type="InterPro" id="IPR039246">
    <property type="entry name" value="Flagellar_FlgA"/>
</dbReference>
<dbReference type="PROSITE" id="PS51257">
    <property type="entry name" value="PROKAR_LIPOPROTEIN"/>
    <property type="match status" value="1"/>
</dbReference>
<dbReference type="PANTHER" id="PTHR36307:SF1">
    <property type="entry name" value="FLAGELLA BASAL BODY P-RING FORMATION PROTEIN FLGA"/>
    <property type="match status" value="1"/>
</dbReference>
<evidence type="ECO:0000313" key="10">
    <source>
        <dbReference type="Proteomes" id="UP000219336"/>
    </source>
</evidence>
<protein>
    <recommendedName>
        <fullName evidence="3 7">Flagella basal body P-ring formation protein FlgA</fullName>
    </recommendedName>
</protein>
<dbReference type="InterPro" id="IPR013974">
    <property type="entry name" value="SAF"/>
</dbReference>
<dbReference type="InterPro" id="IPR017585">
    <property type="entry name" value="SAF_FlgA"/>
</dbReference>
<dbReference type="CDD" id="cd11614">
    <property type="entry name" value="SAF_CpaB_FlgA_like"/>
    <property type="match status" value="1"/>
</dbReference>
<comment type="function">
    <text evidence="6 7">Involved in the assembly process of the P-ring formation. It may associate with FlgF on the rod constituting a structure essential for the P-ring assembly or may act as a modulator protein for the P-ring assembly.</text>
</comment>
<accession>A0A240EIZ3</accession>
<keyword evidence="9" id="KW-0966">Cell projection</keyword>
<feature type="chain" id="PRO_5011835512" description="Flagella basal body P-ring formation protein FlgA" evidence="7">
    <location>
        <begin position="23"/>
        <end position="235"/>
    </location>
</feature>
<evidence type="ECO:0000256" key="6">
    <source>
        <dbReference type="ARBA" id="ARBA00025643"/>
    </source>
</evidence>
<evidence type="ECO:0000256" key="7">
    <source>
        <dbReference type="RuleBase" id="RU362063"/>
    </source>
</evidence>
<comment type="similarity">
    <text evidence="2 7">Belongs to the FlgA family.</text>
</comment>
<dbReference type="GO" id="GO:0044780">
    <property type="term" value="P:bacterial-type flagellum assembly"/>
    <property type="evidence" value="ECO:0007669"/>
    <property type="project" value="InterPro"/>
</dbReference>
<reference evidence="10" key="1">
    <citation type="submission" date="2016-06" db="EMBL/GenBank/DDBJ databases">
        <authorList>
            <person name="Rodrigo-Torres L."/>
            <person name="Arahal R.D."/>
            <person name="Lucena T."/>
        </authorList>
    </citation>
    <scope>NUCLEOTIDE SEQUENCE [LARGE SCALE GENOMIC DNA]</scope>
    <source>
        <strain evidence="10">CECT8203</strain>
    </source>
</reference>
<sequence length="235" mass="26365">MSKTGLLLILLIAYGCITNMQAAVASSSEFEQHLSTRIHSLIEQTVRYRYPQQYQLDVSIRFSKAIHQLQPCSKPVAIHHRSEIKLGKQKWTLRCEAQRWSLSATSSTSLTIWAVTADKALRKGQRLSSSDIAIEPIKLNTDKKVFFKPSEVVGSKLKRSVKKGELLTTSRLYLDYDVEKGQAVDVVYQSKTIRLETLGTALESGLVGDTVSVQNQQSGKLLRGVVIKKNQVRVY</sequence>
<evidence type="ECO:0000256" key="1">
    <source>
        <dbReference type="ARBA" id="ARBA00004418"/>
    </source>
</evidence>
<keyword evidence="5 7" id="KW-0574">Periplasm</keyword>
<dbReference type="Pfam" id="PF13144">
    <property type="entry name" value="ChapFlgA"/>
    <property type="match status" value="1"/>
</dbReference>
<dbReference type="Gene3D" id="2.30.30.760">
    <property type="match status" value="1"/>
</dbReference>
<feature type="domain" description="SAF" evidence="8">
    <location>
        <begin position="112"/>
        <end position="173"/>
    </location>
</feature>
<keyword evidence="7" id="KW-1005">Bacterial flagellum biogenesis</keyword>
<evidence type="ECO:0000256" key="3">
    <source>
        <dbReference type="ARBA" id="ARBA00014754"/>
    </source>
</evidence>
<evidence type="ECO:0000313" key="9">
    <source>
        <dbReference type="EMBL" id="SNX48658.1"/>
    </source>
</evidence>
<keyword evidence="4 7" id="KW-0732">Signal</keyword>
<keyword evidence="9" id="KW-0282">Flagellum</keyword>
<dbReference type="SMART" id="SM00858">
    <property type="entry name" value="SAF"/>
    <property type="match status" value="1"/>
</dbReference>
<comment type="subcellular location">
    <subcellularLocation>
        <location evidence="1 7">Periplasm</location>
    </subcellularLocation>
</comment>
<keyword evidence="10" id="KW-1185">Reference proteome</keyword>
<feature type="signal peptide" evidence="7">
    <location>
        <begin position="1"/>
        <end position="22"/>
    </location>
</feature>
<evidence type="ECO:0000256" key="5">
    <source>
        <dbReference type="ARBA" id="ARBA00022764"/>
    </source>
</evidence>
<keyword evidence="9" id="KW-0969">Cilium</keyword>
<dbReference type="NCBIfam" id="TIGR03170">
    <property type="entry name" value="flgA_cterm"/>
    <property type="match status" value="1"/>
</dbReference>
<dbReference type="Gene3D" id="3.90.1210.10">
    <property type="entry name" value="Antifreeze-like/N-acetylneuraminic acid synthase C-terminal domain"/>
    <property type="match status" value="1"/>
</dbReference>
<organism evidence="9 10">
    <name type="scientific">Vibrio thalassae</name>
    <dbReference type="NCBI Taxonomy" id="1243014"/>
    <lineage>
        <taxon>Bacteria</taxon>
        <taxon>Pseudomonadati</taxon>
        <taxon>Pseudomonadota</taxon>
        <taxon>Gammaproteobacteria</taxon>
        <taxon>Vibrionales</taxon>
        <taxon>Vibrionaceae</taxon>
        <taxon>Vibrio</taxon>
    </lineage>
</organism>